<accession>A0A2Z7A4N3</accession>
<proteinExistence type="predicted"/>
<gene>
    <name evidence="2" type="ORF">F511_04556</name>
</gene>
<dbReference type="Proteomes" id="UP000250235">
    <property type="component" value="Unassembled WGS sequence"/>
</dbReference>
<protein>
    <submittedName>
        <fullName evidence="2">Phytosulfokine receptor 1-like</fullName>
    </submittedName>
</protein>
<dbReference type="AlphaFoldDB" id="A0A2Z7A4N3"/>
<evidence type="ECO:0000256" key="1">
    <source>
        <dbReference type="SAM" id="MobiDB-lite"/>
    </source>
</evidence>
<reference evidence="2 3" key="1">
    <citation type="journal article" date="2015" name="Proc. Natl. Acad. Sci. U.S.A.">
        <title>The resurrection genome of Boea hygrometrica: A blueprint for survival of dehydration.</title>
        <authorList>
            <person name="Xiao L."/>
            <person name="Yang G."/>
            <person name="Zhang L."/>
            <person name="Yang X."/>
            <person name="Zhao S."/>
            <person name="Ji Z."/>
            <person name="Zhou Q."/>
            <person name="Hu M."/>
            <person name="Wang Y."/>
            <person name="Chen M."/>
            <person name="Xu Y."/>
            <person name="Jin H."/>
            <person name="Xiao X."/>
            <person name="Hu G."/>
            <person name="Bao F."/>
            <person name="Hu Y."/>
            <person name="Wan P."/>
            <person name="Li L."/>
            <person name="Deng X."/>
            <person name="Kuang T."/>
            <person name="Xiang C."/>
            <person name="Zhu J.K."/>
            <person name="Oliver M.J."/>
            <person name="He Y."/>
        </authorList>
    </citation>
    <scope>NUCLEOTIDE SEQUENCE [LARGE SCALE GENOMIC DNA]</scope>
    <source>
        <strain evidence="3">cv. XS01</strain>
    </source>
</reference>
<sequence length="176" mass="19499">MGTGIDQLNLHSVQLGYLKVLQVGNADPNNTKAGKQIRDQASLDQRINWQIKSLEPLYHAQQVSRWKSSVRDLQGLSTHHSSVVFRQNNQSVTTPMIALDFSGTTNQSASHNVALKQLPTLSHTPHAAADRRRSPTAAARRPPPPSPGFSRDRTCFDHRDEENPFVLKSVRSSSAD</sequence>
<name>A0A2Z7A4N3_9LAMI</name>
<feature type="compositionally biased region" description="Basic and acidic residues" evidence="1">
    <location>
        <begin position="150"/>
        <end position="162"/>
    </location>
</feature>
<organism evidence="2 3">
    <name type="scientific">Dorcoceras hygrometricum</name>
    <dbReference type="NCBI Taxonomy" id="472368"/>
    <lineage>
        <taxon>Eukaryota</taxon>
        <taxon>Viridiplantae</taxon>
        <taxon>Streptophyta</taxon>
        <taxon>Embryophyta</taxon>
        <taxon>Tracheophyta</taxon>
        <taxon>Spermatophyta</taxon>
        <taxon>Magnoliopsida</taxon>
        <taxon>eudicotyledons</taxon>
        <taxon>Gunneridae</taxon>
        <taxon>Pentapetalae</taxon>
        <taxon>asterids</taxon>
        <taxon>lamiids</taxon>
        <taxon>Lamiales</taxon>
        <taxon>Gesneriaceae</taxon>
        <taxon>Didymocarpoideae</taxon>
        <taxon>Trichosporeae</taxon>
        <taxon>Loxocarpinae</taxon>
        <taxon>Dorcoceras</taxon>
    </lineage>
</organism>
<dbReference type="EMBL" id="KV019059">
    <property type="protein sequence ID" value="KZV16416.1"/>
    <property type="molecule type" value="Genomic_DNA"/>
</dbReference>
<evidence type="ECO:0000313" key="2">
    <source>
        <dbReference type="EMBL" id="KZV16416.1"/>
    </source>
</evidence>
<evidence type="ECO:0000313" key="3">
    <source>
        <dbReference type="Proteomes" id="UP000250235"/>
    </source>
</evidence>
<keyword evidence="3" id="KW-1185">Reference proteome</keyword>
<feature type="region of interest" description="Disordered" evidence="1">
    <location>
        <begin position="116"/>
        <end position="176"/>
    </location>
</feature>
<keyword evidence="2" id="KW-0675">Receptor</keyword>